<feature type="transmembrane region" description="Helical" evidence="1">
    <location>
        <begin position="6"/>
        <end position="26"/>
    </location>
</feature>
<name>A0ABY9R8T0_9FLAO</name>
<evidence type="ECO:0000256" key="1">
    <source>
        <dbReference type="SAM" id="Phobius"/>
    </source>
</evidence>
<evidence type="ECO:0000313" key="3">
    <source>
        <dbReference type="Proteomes" id="UP001180481"/>
    </source>
</evidence>
<feature type="transmembrane region" description="Helical" evidence="1">
    <location>
        <begin position="79"/>
        <end position="98"/>
    </location>
</feature>
<keyword evidence="1" id="KW-0472">Membrane</keyword>
<keyword evidence="1" id="KW-0812">Transmembrane</keyword>
<dbReference type="EMBL" id="CP133721">
    <property type="protein sequence ID" value="WMW77164.1"/>
    <property type="molecule type" value="Genomic_DNA"/>
</dbReference>
<feature type="transmembrane region" description="Helical" evidence="1">
    <location>
        <begin position="197"/>
        <end position="217"/>
    </location>
</feature>
<evidence type="ECO:0008006" key="4">
    <source>
        <dbReference type="Google" id="ProtNLM"/>
    </source>
</evidence>
<dbReference type="RefSeq" id="WP_309531547.1">
    <property type="nucleotide sequence ID" value="NZ_CP133721.1"/>
</dbReference>
<evidence type="ECO:0000313" key="2">
    <source>
        <dbReference type="EMBL" id="WMW77164.1"/>
    </source>
</evidence>
<feature type="transmembrane region" description="Helical" evidence="1">
    <location>
        <begin position="173"/>
        <end position="191"/>
    </location>
</feature>
<gene>
    <name evidence="2" type="ORF">RF683_06600</name>
</gene>
<feature type="transmembrane region" description="Helical" evidence="1">
    <location>
        <begin position="110"/>
        <end position="132"/>
    </location>
</feature>
<accession>A0ABY9R8T0</accession>
<proteinExistence type="predicted"/>
<sequence length="227" mass="26913">MSNKLTLVQIYFLIAIVYVIASLWHIENLKLLSEPALLPVIYFYYMEEIKVKPSQFVLFSVCLFFIGDMLSLVSEEDYYIQSLFFLLIPYMLLLNKLVKDFIKLVKQYKWSILNFSVLVTIVLLFYLFFSVVNLLTIRDVVEQYIIYVFGLTLVFLAIISTLLFMFNDSKSNVYMMLAVITFVVSDLFFIFNKKIDTNVIFLFLNTIAQVVSYFFYMKYFILKSEKR</sequence>
<keyword evidence="1" id="KW-1133">Transmembrane helix</keyword>
<reference evidence="2" key="1">
    <citation type="submission" date="2023-09" db="EMBL/GenBank/DDBJ databases">
        <title>Flavobacterium sp. 20NA77.7 isolated from freshwater.</title>
        <authorList>
            <person name="Le V."/>
            <person name="Ko S.-R."/>
            <person name="Ahn C.-Y."/>
            <person name="Oh H.-M."/>
        </authorList>
    </citation>
    <scope>NUCLEOTIDE SEQUENCE</scope>
    <source>
        <strain evidence="2">20NA77.7</strain>
    </source>
</reference>
<organism evidence="2 3">
    <name type="scientific">Flavobacterium nakdongensis</name>
    <dbReference type="NCBI Taxonomy" id="3073563"/>
    <lineage>
        <taxon>Bacteria</taxon>
        <taxon>Pseudomonadati</taxon>
        <taxon>Bacteroidota</taxon>
        <taxon>Flavobacteriia</taxon>
        <taxon>Flavobacteriales</taxon>
        <taxon>Flavobacteriaceae</taxon>
        <taxon>Flavobacterium</taxon>
    </lineage>
</organism>
<keyword evidence="3" id="KW-1185">Reference proteome</keyword>
<dbReference type="Proteomes" id="UP001180481">
    <property type="component" value="Chromosome"/>
</dbReference>
<protein>
    <recommendedName>
        <fullName evidence="4">YhhN-like protein</fullName>
    </recommendedName>
</protein>
<feature type="transmembrane region" description="Helical" evidence="1">
    <location>
        <begin position="144"/>
        <end position="166"/>
    </location>
</feature>